<dbReference type="RefSeq" id="WP_244458303.1">
    <property type="nucleotide sequence ID" value="NZ_AP025637.1"/>
</dbReference>
<gene>
    <name evidence="2" type="ORF">Rmf_09350</name>
</gene>
<evidence type="ECO:0000313" key="3">
    <source>
        <dbReference type="Proteomes" id="UP000831327"/>
    </source>
</evidence>
<keyword evidence="3" id="KW-1185">Reference proteome</keyword>
<proteinExistence type="predicted"/>
<accession>A0ABM7XZU7</accession>
<evidence type="ECO:0000256" key="1">
    <source>
        <dbReference type="SAM" id="SignalP"/>
    </source>
</evidence>
<protein>
    <recommendedName>
        <fullName evidence="4">Secreted protein</fullName>
    </recommendedName>
</protein>
<reference evidence="2 3" key="1">
    <citation type="journal article" date="2016" name="Microbes Environ.">
        <title>Phylogenetically diverse aerobic anoxygenic phototrophic bacteria isolated from epilithic biofilms in Tama river, Japan.</title>
        <authorList>
            <person name="Hirose S."/>
            <person name="Matsuura K."/>
            <person name="Haruta S."/>
        </authorList>
    </citation>
    <scope>NUCLEOTIDE SEQUENCE [LARGE SCALE GENOMIC DNA]</scope>
    <source>
        <strain evidence="2 3">S08</strain>
    </source>
</reference>
<feature type="signal peptide" evidence="1">
    <location>
        <begin position="1"/>
        <end position="20"/>
    </location>
</feature>
<name>A0ABM7XZU7_9PROT</name>
<evidence type="ECO:0008006" key="4">
    <source>
        <dbReference type="Google" id="ProtNLM"/>
    </source>
</evidence>
<evidence type="ECO:0000313" key="2">
    <source>
        <dbReference type="EMBL" id="BDG71006.1"/>
    </source>
</evidence>
<dbReference type="Proteomes" id="UP000831327">
    <property type="component" value="Chromosome"/>
</dbReference>
<sequence length="192" mass="20057">MNAIACRVLVLLVAASPAFAQPPTPAEAAVLQRARAFIAQGNCPAATARPAAPPAVFTDATVREATYHRILIEGCGRRSQRNYLALVLPDGSGRLVETLAGTTVTDPVLQRDAMQAAVAAARVAAPNCQQVRPGSADFEGTDSEPTATRRTRPWAETWVFEACGALVAVPMRFTPSAAGGTGFTASGARRLN</sequence>
<dbReference type="EMBL" id="AP025637">
    <property type="protein sequence ID" value="BDG71006.1"/>
    <property type="molecule type" value="Genomic_DNA"/>
</dbReference>
<feature type="chain" id="PRO_5045154104" description="Secreted protein" evidence="1">
    <location>
        <begin position="21"/>
        <end position="192"/>
    </location>
</feature>
<keyword evidence="1" id="KW-0732">Signal</keyword>
<organism evidence="2 3">
    <name type="scientific">Roseomonas fluvialis</name>
    <dbReference type="NCBI Taxonomy" id="1750527"/>
    <lineage>
        <taxon>Bacteria</taxon>
        <taxon>Pseudomonadati</taxon>
        <taxon>Pseudomonadota</taxon>
        <taxon>Alphaproteobacteria</taxon>
        <taxon>Acetobacterales</taxon>
        <taxon>Roseomonadaceae</taxon>
        <taxon>Roseomonas</taxon>
    </lineage>
</organism>